<evidence type="ECO:0000256" key="1">
    <source>
        <dbReference type="SAM" id="Coils"/>
    </source>
</evidence>
<keyword evidence="3" id="KW-1185">Reference proteome</keyword>
<dbReference type="EMBL" id="RARA01000027">
    <property type="protein sequence ID" value="ROT46945.1"/>
    <property type="molecule type" value="Genomic_DNA"/>
</dbReference>
<dbReference type="AlphaFoldDB" id="A0A3N2QAY3"/>
<organism evidence="2 3">
    <name type="scientific">Candidatus Cardinium hertigii</name>
    <dbReference type="NCBI Taxonomy" id="247481"/>
    <lineage>
        <taxon>Bacteria</taxon>
        <taxon>Pseudomonadati</taxon>
        <taxon>Bacteroidota</taxon>
        <taxon>Cytophagia</taxon>
        <taxon>Cytophagales</taxon>
        <taxon>Amoebophilaceae</taxon>
        <taxon>Candidatus Cardinium</taxon>
    </lineage>
</organism>
<dbReference type="OrthoDB" id="9768662at2"/>
<feature type="coiled-coil region" evidence="1">
    <location>
        <begin position="88"/>
        <end position="118"/>
    </location>
</feature>
<evidence type="ECO:0000313" key="3">
    <source>
        <dbReference type="Proteomes" id="UP000270927"/>
    </source>
</evidence>
<proteinExistence type="predicted"/>
<sequence length="470" mass="51936">MNNNSSNLKKTLISLLFYLSTAVSIGCSKAGNNLGMMGMNRASTSTCNTSTTLPNGSYNNVGGVYYKQYIRQYLNIINNDKAQIEQILQNIIKDKQLLENIIKDKEEKTQDKKDKEEETKPRSYPWFTSGFDPYPWGLCKNRLNHLNMAVIGLYEIILVSSQLNDLSTDYISDINASIKKIEISIKKVERVSIPSRSRNLPQGIKEKVNKYYTDAAKCQASVLYNARSILNLLTAKAVNNIESAHVGLPGTLAQSFTPGGYLAEVSSSSTSICNTNIPHVQNASSNASLINTLGLLTRSKNEEALGYTCQRAAYYATAEALGYTYQGAAHHAAAQALRTKAVISVFEANPPEKRQEIFNSSESNLFINQTFRKTPIQTQLTVGNSLISQNMIHNHRPAENNRQFFPAQLAVVRSTNYNQSPQNQSAPLHLPTKSLGVSTSIASSNTSETCWVRLANGHVCQMAIQKNSNK</sequence>
<gene>
    <name evidence="2" type="ORF">EDM02_05200</name>
</gene>
<accession>A0A3N2QAY3</accession>
<comment type="caution">
    <text evidence="2">The sequence shown here is derived from an EMBL/GenBank/DDBJ whole genome shotgun (WGS) entry which is preliminary data.</text>
</comment>
<name>A0A3N2QAY3_9BACT</name>
<dbReference type="Proteomes" id="UP000270927">
    <property type="component" value="Unassembled WGS sequence"/>
</dbReference>
<keyword evidence="1" id="KW-0175">Coiled coil</keyword>
<reference evidence="2 3" key="1">
    <citation type="submission" date="2018-09" db="EMBL/GenBank/DDBJ databases">
        <title>Comparative Genomics of Wolbachia-Cardinium Dual Endosymbiosis in a Plant-Parasitic Nematode.</title>
        <authorList>
            <person name="Brown A.M.V."/>
            <person name="Wasala S.K."/>
            <person name="Howe D.K."/>
            <person name="Peetz A.B."/>
            <person name="Zasada I.A."/>
            <person name="Denver D.R."/>
        </authorList>
    </citation>
    <scope>NUCLEOTIDE SEQUENCE [LARGE SCALE GENOMIC DNA]</scope>
    <source>
        <strain evidence="2 3">Pp_1</strain>
    </source>
</reference>
<evidence type="ECO:0000313" key="2">
    <source>
        <dbReference type="EMBL" id="ROT46945.1"/>
    </source>
</evidence>
<protein>
    <submittedName>
        <fullName evidence="2">Uncharacterized protein</fullName>
    </submittedName>
</protein>
<dbReference type="RefSeq" id="WP_123663588.1">
    <property type="nucleotide sequence ID" value="NZ_RARA01000027.1"/>
</dbReference>